<dbReference type="NCBIfam" id="NF041012">
    <property type="entry name" value="T4P_ComGB"/>
    <property type="match status" value="1"/>
</dbReference>
<keyword evidence="5 7" id="KW-1133">Transmembrane helix</keyword>
<evidence type="ECO:0000313" key="10">
    <source>
        <dbReference type="Proteomes" id="UP001597519"/>
    </source>
</evidence>
<dbReference type="InterPro" id="IPR003004">
    <property type="entry name" value="GspF/PilC"/>
</dbReference>
<evidence type="ECO:0000256" key="7">
    <source>
        <dbReference type="SAM" id="Phobius"/>
    </source>
</evidence>
<dbReference type="InterPro" id="IPR042094">
    <property type="entry name" value="T2SS_GspF_sf"/>
</dbReference>
<evidence type="ECO:0000256" key="1">
    <source>
        <dbReference type="ARBA" id="ARBA00004651"/>
    </source>
</evidence>
<feature type="domain" description="Type II secretion system protein GspF" evidence="8">
    <location>
        <begin position="220"/>
        <end position="342"/>
    </location>
</feature>
<comment type="similarity">
    <text evidence="2">Belongs to the GSP F family.</text>
</comment>
<evidence type="ECO:0000256" key="2">
    <source>
        <dbReference type="ARBA" id="ARBA00005745"/>
    </source>
</evidence>
<name>A0ABW5WSM7_9STAP</name>
<proteinExistence type="inferred from homology"/>
<evidence type="ECO:0000256" key="6">
    <source>
        <dbReference type="ARBA" id="ARBA00023136"/>
    </source>
</evidence>
<protein>
    <submittedName>
        <fullName evidence="9">Competence type IV pilus assembly protein ComGB</fullName>
    </submittedName>
</protein>
<keyword evidence="3" id="KW-1003">Cell membrane</keyword>
<dbReference type="InterPro" id="IPR018076">
    <property type="entry name" value="T2SS_GspF_dom"/>
</dbReference>
<evidence type="ECO:0000256" key="3">
    <source>
        <dbReference type="ARBA" id="ARBA00022475"/>
    </source>
</evidence>
<gene>
    <name evidence="9" type="primary">comGB</name>
    <name evidence="9" type="ORF">ACFSX4_03030</name>
</gene>
<evidence type="ECO:0000259" key="8">
    <source>
        <dbReference type="Pfam" id="PF00482"/>
    </source>
</evidence>
<dbReference type="RefSeq" id="WP_377771411.1">
    <property type="nucleotide sequence ID" value="NZ_JBHUOQ010000001.1"/>
</dbReference>
<dbReference type="Proteomes" id="UP001597519">
    <property type="component" value="Unassembled WGS sequence"/>
</dbReference>
<comment type="subcellular location">
    <subcellularLocation>
        <location evidence="1">Cell membrane</location>
        <topology evidence="1">Multi-pass membrane protein</topology>
    </subcellularLocation>
</comment>
<keyword evidence="4 7" id="KW-0812">Transmembrane</keyword>
<evidence type="ECO:0000256" key="4">
    <source>
        <dbReference type="ARBA" id="ARBA00022692"/>
    </source>
</evidence>
<evidence type="ECO:0000313" key="9">
    <source>
        <dbReference type="EMBL" id="MFD2829425.1"/>
    </source>
</evidence>
<feature type="transmembrane region" description="Helical" evidence="7">
    <location>
        <begin position="323"/>
        <end position="347"/>
    </location>
</feature>
<feature type="transmembrane region" description="Helical" evidence="7">
    <location>
        <begin position="167"/>
        <end position="190"/>
    </location>
</feature>
<comment type="caution">
    <text evidence="9">The sequence shown here is derived from an EMBL/GenBank/DDBJ whole genome shotgun (WGS) entry which is preliminary data.</text>
</comment>
<feature type="transmembrane region" description="Helical" evidence="7">
    <location>
        <begin position="117"/>
        <end position="140"/>
    </location>
</feature>
<keyword evidence="6 7" id="KW-0472">Membrane</keyword>
<keyword evidence="10" id="KW-1185">Reference proteome</keyword>
<accession>A0ABW5WSM7</accession>
<evidence type="ECO:0000256" key="5">
    <source>
        <dbReference type="ARBA" id="ARBA00022989"/>
    </source>
</evidence>
<dbReference type="PRINTS" id="PR00812">
    <property type="entry name" value="BCTERIALGSPF"/>
</dbReference>
<reference evidence="10" key="1">
    <citation type="journal article" date="2019" name="Int. J. Syst. Evol. Microbiol.">
        <title>The Global Catalogue of Microorganisms (GCM) 10K type strain sequencing project: providing services to taxonomists for standard genome sequencing and annotation.</title>
        <authorList>
            <consortium name="The Broad Institute Genomics Platform"/>
            <consortium name="The Broad Institute Genome Sequencing Center for Infectious Disease"/>
            <person name="Wu L."/>
            <person name="Ma J."/>
        </authorList>
    </citation>
    <scope>NUCLEOTIDE SEQUENCE [LARGE SCALE GENOMIC DNA]</scope>
    <source>
        <strain evidence="10">KCTC 33575</strain>
    </source>
</reference>
<dbReference type="Pfam" id="PF00482">
    <property type="entry name" value="T2SSF"/>
    <property type="match status" value="2"/>
</dbReference>
<sequence length="350" mass="40327">MKNIKTTRKNSNKLGKYDAHFLEKLSLLISSGFNMKHALTFLIEQYEVIKPSVKTAALKKVEEGISISGLLRFLGYRNSIIVQMEFSEIHGEVEKNLLESSKYISEKRKTFKKLLKAVQYPAILVSIFIVMLIVLNYTVIPQFKTLYSAMGTEIEGVVKSLTIILEYLPVMVFGGLITVLFFTLVVTTVIKWRDIQKQCSIILKVPLVRFYFMNYHTMHFSREFGYFINNGLEVKDILRLFHQQSLNPYLKYAAAQIEKELMQGSSLSQAVKHVEFLDERICTFISHGEYSSSVGKELLLYSDYTLEKMIMKTENITKKIQPVIFFILGLLIICLYLVIILPVFAMMSQI</sequence>
<feature type="domain" description="Type II secretion system protein GspF" evidence="8">
    <location>
        <begin position="21"/>
        <end position="141"/>
    </location>
</feature>
<dbReference type="EMBL" id="JBHUOQ010000001">
    <property type="protein sequence ID" value="MFD2829425.1"/>
    <property type="molecule type" value="Genomic_DNA"/>
</dbReference>
<dbReference type="PANTHER" id="PTHR30012:SF0">
    <property type="entry name" value="TYPE II SECRETION SYSTEM PROTEIN F-RELATED"/>
    <property type="match status" value="1"/>
</dbReference>
<dbReference type="Gene3D" id="1.20.81.30">
    <property type="entry name" value="Type II secretion system (T2SS), domain F"/>
    <property type="match status" value="2"/>
</dbReference>
<dbReference type="InterPro" id="IPR047692">
    <property type="entry name" value="T4P_ComGB"/>
</dbReference>
<organism evidence="9 10">
    <name type="scientific">Corticicoccus populi</name>
    <dbReference type="NCBI Taxonomy" id="1812821"/>
    <lineage>
        <taxon>Bacteria</taxon>
        <taxon>Bacillati</taxon>
        <taxon>Bacillota</taxon>
        <taxon>Bacilli</taxon>
        <taxon>Bacillales</taxon>
        <taxon>Staphylococcaceae</taxon>
        <taxon>Corticicoccus</taxon>
    </lineage>
</organism>
<dbReference type="PANTHER" id="PTHR30012">
    <property type="entry name" value="GENERAL SECRETION PATHWAY PROTEIN"/>
    <property type="match status" value="1"/>
</dbReference>